<proteinExistence type="inferred from homology"/>
<keyword evidence="3" id="KW-0812">Transmembrane</keyword>
<evidence type="ECO:0000256" key="2">
    <source>
        <dbReference type="ARBA" id="ARBA00009074"/>
    </source>
</evidence>
<evidence type="ECO:0000313" key="8">
    <source>
        <dbReference type="Proteomes" id="UP000593562"/>
    </source>
</evidence>
<evidence type="ECO:0000256" key="5">
    <source>
        <dbReference type="ARBA" id="ARBA00023136"/>
    </source>
</evidence>
<comment type="subcellular location">
    <subcellularLocation>
        <location evidence="1">Membrane</location>
    </subcellularLocation>
</comment>
<dbReference type="InParanoid" id="A0A7J7BVM1"/>
<evidence type="ECO:0000256" key="1">
    <source>
        <dbReference type="ARBA" id="ARBA00004370"/>
    </source>
</evidence>
<evidence type="ECO:0000313" key="7">
    <source>
        <dbReference type="EMBL" id="KAF5725596.1"/>
    </source>
</evidence>
<dbReference type="EMBL" id="JAAARO010000023">
    <property type="protein sequence ID" value="KAF5725596.1"/>
    <property type="molecule type" value="Genomic_DNA"/>
</dbReference>
<name>A0A7J7BVM1_TRIWF</name>
<dbReference type="AlphaFoldDB" id="A0A7J7BVM1"/>
<dbReference type="FunCoup" id="A0A7J7BVM1">
    <property type="interactions" value="1146"/>
</dbReference>
<comment type="caution">
    <text evidence="7">The sequence shown here is derived from an EMBL/GenBank/DDBJ whole genome shotgun (WGS) entry which is preliminary data.</text>
</comment>
<evidence type="ECO:0000256" key="3">
    <source>
        <dbReference type="ARBA" id="ARBA00022692"/>
    </source>
</evidence>
<keyword evidence="8" id="KW-1185">Reference proteome</keyword>
<evidence type="ECO:0000256" key="6">
    <source>
        <dbReference type="SAM" id="MobiDB-lite"/>
    </source>
</evidence>
<feature type="region of interest" description="Disordered" evidence="6">
    <location>
        <begin position="1"/>
        <end position="53"/>
    </location>
</feature>
<feature type="compositionally biased region" description="Polar residues" evidence="6">
    <location>
        <begin position="22"/>
        <end position="53"/>
    </location>
</feature>
<organism evidence="7 8">
    <name type="scientific">Tripterygium wilfordii</name>
    <name type="common">Thunder God vine</name>
    <dbReference type="NCBI Taxonomy" id="458696"/>
    <lineage>
        <taxon>Eukaryota</taxon>
        <taxon>Viridiplantae</taxon>
        <taxon>Streptophyta</taxon>
        <taxon>Embryophyta</taxon>
        <taxon>Tracheophyta</taxon>
        <taxon>Spermatophyta</taxon>
        <taxon>Magnoliopsida</taxon>
        <taxon>eudicotyledons</taxon>
        <taxon>Gunneridae</taxon>
        <taxon>Pentapetalae</taxon>
        <taxon>rosids</taxon>
        <taxon>fabids</taxon>
        <taxon>Celastrales</taxon>
        <taxon>Celastraceae</taxon>
        <taxon>Tripterygium</taxon>
    </lineage>
</organism>
<dbReference type="Proteomes" id="UP000593562">
    <property type="component" value="Unassembled WGS sequence"/>
</dbReference>
<sequence length="386" mass="43402">MLQCISFKSSSGNSSLPTSPPMNNINSHPQLSQAGSGNSTDGTPRSSAQPSPVINLTREYTLALQTNSYNEMWTRIHVVDNDQVQEEVEVENGELLLSQVLQPDRDSVEEALRHSRPSTLTRLVSTYFEHSENTTKLCLLLHQSVYQARALYAPIHNLLEVLPHNSHSYTLSEPQCDWASDVFVQFESLDNPFPCPDSHNFHEMRRCFSQLKLQLDRRLSKSRSKVRLLRHTTSGPSLCLIGTAVAAAIAGTVLATHALIAIVAGPCFTAYLPRELTKKESSHIAQLDAAAMCSYILNEDLGTIDCVVARLYTHIEGDKFLIRLGLEKGRERHPIEEVLKQLHKNHLAINEQLNELEERICICFNTVNKTRSRLLQEIRLHQTSYA</sequence>
<keyword evidence="5" id="KW-0472">Membrane</keyword>
<dbReference type="Pfam" id="PF05055">
    <property type="entry name" value="DUF677"/>
    <property type="match status" value="1"/>
</dbReference>
<evidence type="ECO:0000256" key="4">
    <source>
        <dbReference type="ARBA" id="ARBA00022989"/>
    </source>
</evidence>
<comment type="similarity">
    <text evidence="2">Belongs to the UPF0496 family.</text>
</comment>
<dbReference type="InterPro" id="IPR007749">
    <property type="entry name" value="DUF677"/>
</dbReference>
<dbReference type="PANTHER" id="PTHR31113">
    <property type="entry name" value="UPF0496 PROTEIN 3-RELATED"/>
    <property type="match status" value="1"/>
</dbReference>
<protein>
    <submittedName>
        <fullName evidence="7">Uncharacterized protein</fullName>
    </submittedName>
</protein>
<dbReference type="OrthoDB" id="1932397at2759"/>
<gene>
    <name evidence="7" type="ORF">HS088_TW23G00320</name>
</gene>
<keyword evidence="4" id="KW-1133">Transmembrane helix</keyword>
<dbReference type="PANTHER" id="PTHR31113:SF5">
    <property type="entry name" value="OS04G0405700 PROTEIN"/>
    <property type="match status" value="1"/>
</dbReference>
<reference evidence="7 8" key="1">
    <citation type="journal article" date="2020" name="Nat. Commun.">
        <title>Genome of Tripterygium wilfordii and identification of cytochrome P450 involved in triptolide biosynthesis.</title>
        <authorList>
            <person name="Tu L."/>
            <person name="Su P."/>
            <person name="Zhang Z."/>
            <person name="Gao L."/>
            <person name="Wang J."/>
            <person name="Hu T."/>
            <person name="Zhou J."/>
            <person name="Zhang Y."/>
            <person name="Zhao Y."/>
            <person name="Liu Y."/>
            <person name="Song Y."/>
            <person name="Tong Y."/>
            <person name="Lu Y."/>
            <person name="Yang J."/>
            <person name="Xu C."/>
            <person name="Jia M."/>
            <person name="Peters R.J."/>
            <person name="Huang L."/>
            <person name="Gao W."/>
        </authorList>
    </citation>
    <scope>NUCLEOTIDE SEQUENCE [LARGE SCALE GENOMIC DNA]</scope>
    <source>
        <strain evidence="8">cv. XIE 37</strain>
        <tissue evidence="7">Leaf</tissue>
    </source>
</reference>
<dbReference type="GO" id="GO:0016020">
    <property type="term" value="C:membrane"/>
    <property type="evidence" value="ECO:0007669"/>
    <property type="project" value="UniProtKB-SubCell"/>
</dbReference>
<accession>A0A7J7BVM1</accession>